<keyword evidence="1" id="KW-0238">DNA-binding</keyword>
<evidence type="ECO:0000313" key="2">
    <source>
        <dbReference type="Proteomes" id="UP000325161"/>
    </source>
</evidence>
<dbReference type="KEGG" id="pacr:FXN63_25625"/>
<name>A0A5C0B3I8_9BURK</name>
<accession>A0A5C0B3I8</accession>
<dbReference type="OrthoDB" id="5767600at2"/>
<keyword evidence="2" id="KW-1185">Reference proteome</keyword>
<reference evidence="1 2" key="1">
    <citation type="submission" date="2019-08" db="EMBL/GenBank/DDBJ databases">
        <title>Amphibian skin-associated Pigmentiphaga: genome sequence and occurrence across geography and hosts.</title>
        <authorList>
            <person name="Bletz M.C."/>
            <person name="Bunk B."/>
            <person name="Sproeer C."/>
            <person name="Biwer P."/>
            <person name="Reiter S."/>
            <person name="Rabemananjara F.C.E."/>
            <person name="Schulz S."/>
            <person name="Overmann J."/>
            <person name="Vences M."/>
        </authorList>
    </citation>
    <scope>NUCLEOTIDE SEQUENCE [LARGE SCALE GENOMIC DNA]</scope>
    <source>
        <strain evidence="1 2">Mada1488</strain>
    </source>
</reference>
<dbReference type="AlphaFoldDB" id="A0A5C0B3I8"/>
<dbReference type="Gene3D" id="1.20.120.330">
    <property type="entry name" value="Nucleotidyltransferases domain 2"/>
    <property type="match status" value="1"/>
</dbReference>
<protein>
    <submittedName>
        <fullName evidence="1">DNA-binding protein</fullName>
    </submittedName>
</protein>
<proteinExistence type="predicted"/>
<dbReference type="GO" id="GO:0003677">
    <property type="term" value="F:DNA binding"/>
    <property type="evidence" value="ECO:0007669"/>
    <property type="project" value="UniProtKB-KW"/>
</dbReference>
<dbReference type="Proteomes" id="UP000325161">
    <property type="component" value="Chromosome"/>
</dbReference>
<organism evidence="1 2">
    <name type="scientific">Pigmentiphaga aceris</name>
    <dbReference type="NCBI Taxonomy" id="1940612"/>
    <lineage>
        <taxon>Bacteria</taxon>
        <taxon>Pseudomonadati</taxon>
        <taxon>Pseudomonadota</taxon>
        <taxon>Betaproteobacteria</taxon>
        <taxon>Burkholderiales</taxon>
        <taxon>Alcaligenaceae</taxon>
        <taxon>Pigmentiphaga</taxon>
    </lineage>
</organism>
<dbReference type="EMBL" id="CP043046">
    <property type="protein sequence ID" value="QEI08855.1"/>
    <property type="molecule type" value="Genomic_DNA"/>
</dbReference>
<evidence type="ECO:0000313" key="1">
    <source>
        <dbReference type="EMBL" id="QEI08855.1"/>
    </source>
</evidence>
<dbReference type="RefSeq" id="WP_148818397.1">
    <property type="nucleotide sequence ID" value="NZ_CP043046.1"/>
</dbReference>
<gene>
    <name evidence="1" type="ORF">FXN63_25625</name>
</gene>
<sequence>MSLQNLLGISLDAVSPDGAHAARLLAAAERNILDAQLDELSAENRFDAAYKAIMQLAMLALYVKGYRTLTSKPGHHQTVIQTLPLTLGTSATQVIVLDALRKQRNLSDYSGDLVPDSVVVDCLANARDLLDQVRKSLALDQHNRPV</sequence>